<dbReference type="Gene3D" id="1.10.10.10">
    <property type="entry name" value="Winged helix-like DNA-binding domain superfamily/Winged helix DNA-binding domain"/>
    <property type="match status" value="1"/>
</dbReference>
<dbReference type="RefSeq" id="WP_046441201.1">
    <property type="nucleotide sequence ID" value="NZ_CP011312.1"/>
</dbReference>
<name>A0AB38VTS8_9CORY</name>
<comment type="similarity">
    <text evidence="1">Belongs to the SorC transcriptional regulatory family.</text>
</comment>
<evidence type="ECO:0000256" key="1">
    <source>
        <dbReference type="ARBA" id="ARBA00010466"/>
    </source>
</evidence>
<evidence type="ECO:0000313" key="7">
    <source>
        <dbReference type="Proteomes" id="UP000271380"/>
    </source>
</evidence>
<protein>
    <submittedName>
        <fullName evidence="6">Deoxyribonucleoside regulator</fullName>
    </submittedName>
</protein>
<dbReference type="PANTHER" id="PTHR34294">
    <property type="entry name" value="TRANSCRIPTIONAL REGULATOR-RELATED"/>
    <property type="match status" value="1"/>
</dbReference>
<dbReference type="Pfam" id="PF04198">
    <property type="entry name" value="Sugar-bind"/>
    <property type="match status" value="1"/>
</dbReference>
<feature type="domain" description="Sugar-binding" evidence="5">
    <location>
        <begin position="60"/>
        <end position="309"/>
    </location>
</feature>
<dbReference type="InterPro" id="IPR051054">
    <property type="entry name" value="SorC_transcr_regulators"/>
</dbReference>
<keyword evidence="3" id="KW-0238">DNA-binding</keyword>
<evidence type="ECO:0000256" key="3">
    <source>
        <dbReference type="ARBA" id="ARBA00023125"/>
    </source>
</evidence>
<keyword evidence="4" id="KW-0804">Transcription</keyword>
<dbReference type="AlphaFoldDB" id="A0AB38VTS8"/>
<accession>A0AB38VTS8</accession>
<dbReference type="SUPFAM" id="SSF100950">
    <property type="entry name" value="NagB/RpiA/CoA transferase-like"/>
    <property type="match status" value="1"/>
</dbReference>
<dbReference type="EMBL" id="LR134377">
    <property type="protein sequence ID" value="VEH06973.1"/>
    <property type="molecule type" value="Genomic_DNA"/>
</dbReference>
<gene>
    <name evidence="6" type="primary">deoR</name>
    <name evidence="6" type="ORF">NCTC949_01447</name>
</gene>
<dbReference type="InterPro" id="IPR036388">
    <property type="entry name" value="WH-like_DNA-bd_sf"/>
</dbReference>
<evidence type="ECO:0000313" key="6">
    <source>
        <dbReference type="EMBL" id="VEH06973.1"/>
    </source>
</evidence>
<keyword evidence="2" id="KW-0805">Transcription regulation</keyword>
<dbReference type="Proteomes" id="UP000271380">
    <property type="component" value="Chromosome"/>
</dbReference>
<proteinExistence type="inferred from homology"/>
<evidence type="ECO:0000256" key="2">
    <source>
        <dbReference type="ARBA" id="ARBA00023015"/>
    </source>
</evidence>
<organism evidence="6 7">
    <name type="scientific">Corynebacterium kutscheri</name>
    <dbReference type="NCBI Taxonomy" id="35755"/>
    <lineage>
        <taxon>Bacteria</taxon>
        <taxon>Bacillati</taxon>
        <taxon>Actinomycetota</taxon>
        <taxon>Actinomycetes</taxon>
        <taxon>Mycobacteriales</taxon>
        <taxon>Corynebacteriaceae</taxon>
        <taxon>Corynebacterium</taxon>
    </lineage>
</organism>
<dbReference type="PANTHER" id="PTHR34294:SF1">
    <property type="entry name" value="TRANSCRIPTIONAL REGULATOR LSRR"/>
    <property type="match status" value="1"/>
</dbReference>
<dbReference type="InterPro" id="IPR007324">
    <property type="entry name" value="Sugar-bd_dom_put"/>
</dbReference>
<evidence type="ECO:0000259" key="5">
    <source>
        <dbReference type="Pfam" id="PF04198"/>
    </source>
</evidence>
<dbReference type="Gene3D" id="3.40.50.1360">
    <property type="match status" value="1"/>
</dbReference>
<dbReference type="GO" id="GO:0030246">
    <property type="term" value="F:carbohydrate binding"/>
    <property type="evidence" value="ECO:0007669"/>
    <property type="project" value="InterPro"/>
</dbReference>
<reference evidence="6 7" key="1">
    <citation type="submission" date="2018-12" db="EMBL/GenBank/DDBJ databases">
        <authorList>
            <consortium name="Pathogen Informatics"/>
        </authorList>
    </citation>
    <scope>NUCLEOTIDE SEQUENCE [LARGE SCALE GENOMIC DNA]</scope>
    <source>
        <strain evidence="6 7">NCTC949</strain>
    </source>
</reference>
<dbReference type="InterPro" id="IPR037171">
    <property type="entry name" value="NagB/RpiA_transferase-like"/>
</dbReference>
<sequence length="312" mass="34405">METRDALAIDAARLYYIAGMGQIEVAKTLGVSRPTVSKMLSYAREMGFVSIHINDPREDQDAVAARLMELFGLEKVHVVRPASQTEHELRQELGSQGAALLEECLSDNMSVGISWGHTMGVVAEHIRPLALQGIKVVQLKGGHSHTERNTHDVVTLTKFARALNAEMLTLPLPVIFDNRKAKEIVVQDRHIAHMLEEGAKVDMAVFTVGDVQPENLLMNLGYLSDEEIERLRQNAIGDVCSRFYTVTGEVADQEIDARTVGITIKDLSTRPIRLLVAGGLSKMEAIRVALHMGLATHLVIDRDTAERIIEAS</sequence>
<evidence type="ECO:0000256" key="4">
    <source>
        <dbReference type="ARBA" id="ARBA00023163"/>
    </source>
</evidence>
<dbReference type="GO" id="GO:0003677">
    <property type="term" value="F:DNA binding"/>
    <property type="evidence" value="ECO:0007669"/>
    <property type="project" value="UniProtKB-KW"/>
</dbReference>